<dbReference type="AlphaFoldDB" id="A0A1C5GI22"/>
<dbReference type="EMBL" id="LT607733">
    <property type="protein sequence ID" value="SCG19473.1"/>
    <property type="molecule type" value="Genomic_DNA"/>
</dbReference>
<accession>A0A1C5GI22</accession>
<name>A0A1C5GI22_MICEH</name>
<evidence type="ECO:0000259" key="1">
    <source>
        <dbReference type="PROSITE" id="PS51186"/>
    </source>
</evidence>
<dbReference type="GO" id="GO:0016747">
    <property type="term" value="F:acyltransferase activity, transferring groups other than amino-acyl groups"/>
    <property type="evidence" value="ECO:0007669"/>
    <property type="project" value="InterPro"/>
</dbReference>
<dbReference type="InterPro" id="IPR016181">
    <property type="entry name" value="Acyl_CoA_acyltransferase"/>
</dbReference>
<reference evidence="2 3" key="1">
    <citation type="submission" date="2016-06" db="EMBL/GenBank/DDBJ databases">
        <authorList>
            <person name="Kjaerup R.B."/>
            <person name="Dalgaard T.S."/>
            <person name="Juul-Madsen H.R."/>
        </authorList>
    </citation>
    <scope>NUCLEOTIDE SEQUENCE [LARGE SCALE GENOMIC DNA]</scope>
    <source>
        <strain evidence="2 3">DSM 43913</strain>
    </source>
</reference>
<dbReference type="SUPFAM" id="SSF55729">
    <property type="entry name" value="Acyl-CoA N-acyltransferases (Nat)"/>
    <property type="match status" value="1"/>
</dbReference>
<dbReference type="Gene3D" id="3.40.630.30">
    <property type="match status" value="1"/>
</dbReference>
<dbReference type="PROSITE" id="PS51186">
    <property type="entry name" value="GNAT"/>
    <property type="match status" value="1"/>
</dbReference>
<evidence type="ECO:0000313" key="2">
    <source>
        <dbReference type="EMBL" id="SCG19473.1"/>
    </source>
</evidence>
<dbReference type="InterPro" id="IPR000182">
    <property type="entry name" value="GNAT_dom"/>
</dbReference>
<dbReference type="RefSeq" id="WP_089002930.1">
    <property type="nucleotide sequence ID" value="NZ_JBFAAC010000002.1"/>
</dbReference>
<evidence type="ECO:0000313" key="3">
    <source>
        <dbReference type="Proteomes" id="UP000198251"/>
    </source>
</evidence>
<feature type="domain" description="N-acetyltransferase" evidence="1">
    <location>
        <begin position="105"/>
        <end position="265"/>
    </location>
</feature>
<keyword evidence="2" id="KW-0808">Transferase</keyword>
<dbReference type="CDD" id="cd04301">
    <property type="entry name" value="NAT_SF"/>
    <property type="match status" value="1"/>
</dbReference>
<proteinExistence type="predicted"/>
<gene>
    <name evidence="2" type="ORF">GA0070610_5848</name>
</gene>
<sequence>MTTAMVSITESYGARIGWIRPDDAVGLRRQDVPDDVNLVRVRLDRRDDEQWEQLRRAGFVVKPGYVHWVSEVGESEQSYAARLAGKARRGVAYARRRVDDDGVTISCEPLTPDSFDGFHSLYALQIAGMRWGWNFAAVKREEVLDDIDRYIIVSGRRGEELLGACIVRLEPENSFARARFTAYAPEQRSQGLSRVLLWSALNEARARGFARFSLGVDPNLYGHIAEPGLIRFKARLGFVPVPSHHLEPELGGYHAEAVVGADFFADPCVALEYRDSTSAYGVAVITHRRDIDLAEYTTTVAPHGVRLAPSPLQKG</sequence>
<protein>
    <submittedName>
        <fullName evidence="2">Acetyltransferase (GNAT) domain-containing protein</fullName>
    </submittedName>
</protein>
<organism evidence="2 3">
    <name type="scientific">Micromonospora echinofusca</name>
    <dbReference type="NCBI Taxonomy" id="47858"/>
    <lineage>
        <taxon>Bacteria</taxon>
        <taxon>Bacillati</taxon>
        <taxon>Actinomycetota</taxon>
        <taxon>Actinomycetes</taxon>
        <taxon>Micromonosporales</taxon>
        <taxon>Micromonosporaceae</taxon>
        <taxon>Micromonospora</taxon>
    </lineage>
</organism>
<dbReference type="Pfam" id="PF00583">
    <property type="entry name" value="Acetyltransf_1"/>
    <property type="match status" value="1"/>
</dbReference>
<dbReference type="GeneID" id="95805489"/>
<dbReference type="Proteomes" id="UP000198251">
    <property type="component" value="Chromosome I"/>
</dbReference>
<keyword evidence="3" id="KW-1185">Reference proteome</keyword>